<name>A0AA35SJ48_GEOBA</name>
<evidence type="ECO:0000256" key="1">
    <source>
        <dbReference type="SAM" id="MobiDB-lite"/>
    </source>
</evidence>
<dbReference type="AlphaFoldDB" id="A0AA35SJ48"/>
<sequence>TQRNTIPLIITSGNVKHCWRAGATQLGICLRCSGCITRRQRERSSKDAASGAADTALPAGHEAGHV</sequence>
<feature type="region of interest" description="Disordered" evidence="1">
    <location>
        <begin position="42"/>
        <end position="66"/>
    </location>
</feature>
<reference evidence="2" key="1">
    <citation type="submission" date="2023-03" db="EMBL/GenBank/DDBJ databases">
        <authorList>
            <person name="Steffen K."/>
            <person name="Cardenas P."/>
        </authorList>
    </citation>
    <scope>NUCLEOTIDE SEQUENCE</scope>
</reference>
<keyword evidence="3" id="KW-1185">Reference proteome</keyword>
<evidence type="ECO:0000313" key="3">
    <source>
        <dbReference type="Proteomes" id="UP001174909"/>
    </source>
</evidence>
<evidence type="ECO:0000313" key="2">
    <source>
        <dbReference type="EMBL" id="CAI8029927.1"/>
    </source>
</evidence>
<organism evidence="2 3">
    <name type="scientific">Geodia barretti</name>
    <name type="common">Barrett's horny sponge</name>
    <dbReference type="NCBI Taxonomy" id="519541"/>
    <lineage>
        <taxon>Eukaryota</taxon>
        <taxon>Metazoa</taxon>
        <taxon>Porifera</taxon>
        <taxon>Demospongiae</taxon>
        <taxon>Heteroscleromorpha</taxon>
        <taxon>Tetractinellida</taxon>
        <taxon>Astrophorina</taxon>
        <taxon>Geodiidae</taxon>
        <taxon>Geodia</taxon>
    </lineage>
</organism>
<proteinExistence type="predicted"/>
<feature type="non-terminal residue" evidence="2">
    <location>
        <position position="1"/>
    </location>
</feature>
<dbReference type="Proteomes" id="UP001174909">
    <property type="component" value="Unassembled WGS sequence"/>
</dbReference>
<gene>
    <name evidence="2" type="ORF">GBAR_LOCUS16985</name>
</gene>
<accession>A0AA35SJ48</accession>
<protein>
    <submittedName>
        <fullName evidence="2">Uncharacterized protein</fullName>
    </submittedName>
</protein>
<comment type="caution">
    <text evidence="2">The sequence shown here is derived from an EMBL/GenBank/DDBJ whole genome shotgun (WGS) entry which is preliminary data.</text>
</comment>
<dbReference type="EMBL" id="CASHTH010002447">
    <property type="protein sequence ID" value="CAI8029927.1"/>
    <property type="molecule type" value="Genomic_DNA"/>
</dbReference>